<evidence type="ECO:0000313" key="3">
    <source>
        <dbReference type="EMBL" id="SVA04380.1"/>
    </source>
</evidence>
<dbReference type="InterPro" id="IPR011059">
    <property type="entry name" value="Metal-dep_hydrolase_composite"/>
</dbReference>
<dbReference type="EMBL" id="UINC01003219">
    <property type="protein sequence ID" value="SVA04380.1"/>
    <property type="molecule type" value="Genomic_DNA"/>
</dbReference>
<dbReference type="Pfam" id="PF07969">
    <property type="entry name" value="Amidohydro_3"/>
    <property type="match status" value="1"/>
</dbReference>
<organism evidence="3">
    <name type="scientific">marine metagenome</name>
    <dbReference type="NCBI Taxonomy" id="408172"/>
    <lineage>
        <taxon>unclassified sequences</taxon>
        <taxon>metagenomes</taxon>
        <taxon>ecological metagenomes</taxon>
    </lineage>
</organism>
<dbReference type="GO" id="GO:0016810">
    <property type="term" value="F:hydrolase activity, acting on carbon-nitrogen (but not peptide) bonds"/>
    <property type="evidence" value="ECO:0007669"/>
    <property type="project" value="InterPro"/>
</dbReference>
<sequence length="428" mass="47828">MKNIFTCLFLLSFFTLYSQVPEPVKSQEQPIVLINGMIHVGDGSIIENGTVAFENGKITYVGNTFTNTKFSSHKIIDVKNKEIYPGLILPNSKVGLEDISAVRATLDHTEIGDINSNIRSLVAYNTDSEMIATFRYNGILLAQVTPDGDLITGNSSIMMLEGWNWEDAAYKIDDGIHIHWPRKIFPPNPWRGSTDFRENPNYKSAVSLIKKFLIDSRAYFDAANPKINLKLDAMRGVFDQSKKIYIHANTRDQIIESVQLFKSNNINNLVLVGAGDAYYAIDFIKENNLPVLLENLHRTPSRSHEDIDLPYKLPFLLKEQGILVGLTLSESLHGSRNLPFIAGTAAGYGLGKEEALKMITSNTAKILGVDKITGTLEVGKDANIVISSGDLLDMMTSNVERAFITGREINLKSKQQILYDRFKKKYSN</sequence>
<dbReference type="PANTHER" id="PTHR43794">
    <property type="entry name" value="AMINOHYDROLASE SSNA-RELATED"/>
    <property type="match status" value="1"/>
</dbReference>
<dbReference type="InterPro" id="IPR013108">
    <property type="entry name" value="Amidohydro_3"/>
</dbReference>
<reference evidence="3" key="1">
    <citation type="submission" date="2018-05" db="EMBL/GenBank/DDBJ databases">
        <authorList>
            <person name="Lanie J.A."/>
            <person name="Ng W.-L."/>
            <person name="Kazmierczak K.M."/>
            <person name="Andrzejewski T.M."/>
            <person name="Davidsen T.M."/>
            <person name="Wayne K.J."/>
            <person name="Tettelin H."/>
            <person name="Glass J.I."/>
            <person name="Rusch D."/>
            <person name="Podicherti R."/>
            <person name="Tsui H.-C.T."/>
            <person name="Winkler M.E."/>
        </authorList>
    </citation>
    <scope>NUCLEOTIDE SEQUENCE</scope>
</reference>
<dbReference type="AlphaFoldDB" id="A0A381SK01"/>
<dbReference type="InterPro" id="IPR050287">
    <property type="entry name" value="MTA/SAH_deaminase"/>
</dbReference>
<dbReference type="SUPFAM" id="SSF51338">
    <property type="entry name" value="Composite domain of metallo-dependent hydrolases"/>
    <property type="match status" value="1"/>
</dbReference>
<proteinExistence type="predicted"/>
<evidence type="ECO:0000256" key="1">
    <source>
        <dbReference type="ARBA" id="ARBA00022801"/>
    </source>
</evidence>
<feature type="domain" description="Amidohydrolase 3" evidence="2">
    <location>
        <begin position="353"/>
        <end position="399"/>
    </location>
</feature>
<dbReference type="Gene3D" id="2.30.40.10">
    <property type="entry name" value="Urease, subunit C, domain 1"/>
    <property type="match status" value="1"/>
</dbReference>
<name>A0A381SK01_9ZZZZ</name>
<dbReference type="PANTHER" id="PTHR43794:SF11">
    <property type="entry name" value="AMIDOHYDROLASE-RELATED DOMAIN-CONTAINING PROTEIN"/>
    <property type="match status" value="1"/>
</dbReference>
<dbReference type="SUPFAM" id="SSF51556">
    <property type="entry name" value="Metallo-dependent hydrolases"/>
    <property type="match status" value="1"/>
</dbReference>
<keyword evidence="1" id="KW-0378">Hydrolase</keyword>
<dbReference type="Gene3D" id="3.20.20.140">
    <property type="entry name" value="Metal-dependent hydrolases"/>
    <property type="match status" value="1"/>
</dbReference>
<gene>
    <name evidence="3" type="ORF">METZ01_LOCUS57234</name>
</gene>
<protein>
    <recommendedName>
        <fullName evidence="2">Amidohydrolase 3 domain-containing protein</fullName>
    </recommendedName>
</protein>
<dbReference type="InterPro" id="IPR032466">
    <property type="entry name" value="Metal_Hydrolase"/>
</dbReference>
<evidence type="ECO:0000259" key="2">
    <source>
        <dbReference type="Pfam" id="PF07969"/>
    </source>
</evidence>
<accession>A0A381SK01</accession>